<accession>A0A9E7D8E6</accession>
<gene>
    <name evidence="1" type="ORF">K9D25_22980</name>
</gene>
<keyword evidence="1" id="KW-0614">Plasmid</keyword>
<dbReference type="RefSeq" id="WP_244451140.1">
    <property type="nucleotide sequence ID" value="NZ_CP083241.1"/>
</dbReference>
<proteinExistence type="predicted"/>
<dbReference type="AlphaFoldDB" id="A0A9E7D8E6"/>
<dbReference type="EMBL" id="CP083241">
    <property type="protein sequence ID" value="UOK73521.1"/>
    <property type="molecule type" value="Genomic_DNA"/>
</dbReference>
<reference evidence="1" key="1">
    <citation type="submission" date="2021-09" db="EMBL/GenBank/DDBJ databases">
        <title>Network and meta-omics reveal the key degrader and cooperation patterns in an efficient 1,4-dioxane-degrading microbial community.</title>
        <authorList>
            <person name="Dai C."/>
        </authorList>
    </citation>
    <scope>NUCLEOTIDE SEQUENCE</scope>
    <source>
        <strain evidence="1">ZM13</strain>
        <plasmid evidence="1">pB</plasmid>
    </source>
</reference>
<evidence type="ECO:0000313" key="2">
    <source>
        <dbReference type="Proteomes" id="UP000831684"/>
    </source>
</evidence>
<dbReference type="Proteomes" id="UP000831684">
    <property type="component" value="Plasmid pB"/>
</dbReference>
<protein>
    <submittedName>
        <fullName evidence="1">Plasmid recombination protein</fullName>
    </submittedName>
</protein>
<dbReference type="Gene3D" id="3.30.930.30">
    <property type="match status" value="1"/>
</dbReference>
<sequence length="412" mass="45800">MEAFVAVRLQRFRNMAAIRAAEAHGRRMDETSKRRVDAARTPGNLAASQYCAEDPLALEAAFKAFKQRTGAVEGKNAAIMAHVIAIISPEVLVEAGDPRDPNNPRVRALFDQAQAWAKAEFGPEALIASRLDVDEAGSGIVDLYLCPTAMQAGGRGRPLKLTVSVKSALEGLAAREKELQGREGILKSFEALQDSWGRWACAYIDPRLKRGKPKRETQRQHVHADIFRERAERLRKREADLDLQERAESAMLSACQNGEIISADKQPGGKAKLTLRADLIGTPRHRELAELSVHVRPGLRGLLASIIAERDKAAQERRKAMEAVEIGVEALLAGEITAIENARPGEWKIHYNPEIHNLRKRFLSRILEPFKTIVCSFLTAFRQLLTRHDVEIKNYAESIERPGWSADYGPGM</sequence>
<geneLocation type="plasmid" evidence="1 2">
    <name>pB</name>
</geneLocation>
<organism evidence="1 2">
    <name type="scientific">Ancylobacter polymorphus</name>
    <dbReference type="NCBI Taxonomy" id="223390"/>
    <lineage>
        <taxon>Bacteria</taxon>
        <taxon>Pseudomonadati</taxon>
        <taxon>Pseudomonadota</taxon>
        <taxon>Alphaproteobacteria</taxon>
        <taxon>Hyphomicrobiales</taxon>
        <taxon>Xanthobacteraceae</taxon>
        <taxon>Ancylobacter</taxon>
    </lineage>
</organism>
<evidence type="ECO:0000313" key="1">
    <source>
        <dbReference type="EMBL" id="UOK73521.1"/>
    </source>
</evidence>
<name>A0A9E7D8E6_9HYPH</name>
<dbReference type="KEGG" id="apol:K9D25_22980"/>